<protein>
    <submittedName>
        <fullName evidence="8">Cellular retinoic acid binding protein 1</fullName>
    </submittedName>
</protein>
<evidence type="ECO:0000256" key="2">
    <source>
        <dbReference type="ARBA" id="ARBA00008390"/>
    </source>
</evidence>
<comment type="subcellular location">
    <subcellularLocation>
        <location evidence="1">Cytoplasm</location>
    </subcellularLocation>
</comment>
<dbReference type="InterPro" id="IPR012674">
    <property type="entry name" value="Calycin"/>
</dbReference>
<gene>
    <name evidence="8" type="primary">CRABP1</name>
</gene>
<dbReference type="GO" id="GO:0005504">
    <property type="term" value="F:fatty acid binding"/>
    <property type="evidence" value="ECO:0000318"/>
    <property type="project" value="GO_Central"/>
</dbReference>
<feature type="compositionally biased region" description="Gly residues" evidence="6">
    <location>
        <begin position="78"/>
        <end position="98"/>
    </location>
</feature>
<keyword evidence="3 5" id="KW-0813">Transport</keyword>
<dbReference type="InterPro" id="IPR031259">
    <property type="entry name" value="ILBP"/>
</dbReference>
<feature type="compositionally biased region" description="Pro residues" evidence="6">
    <location>
        <begin position="47"/>
        <end position="61"/>
    </location>
</feature>
<dbReference type="AlphaFoldDB" id="A0A8I3RVE8"/>
<dbReference type="Gene3D" id="2.40.128.20">
    <property type="match status" value="1"/>
</dbReference>
<dbReference type="PRINTS" id="PR00178">
    <property type="entry name" value="FATTYACIDBP"/>
</dbReference>
<feature type="domain" description="Cytosolic fatty-acid binding proteins" evidence="7">
    <location>
        <begin position="146"/>
        <end position="163"/>
    </location>
</feature>
<dbReference type="InterPro" id="IPR000463">
    <property type="entry name" value="Fatty_acid-bd"/>
</dbReference>
<dbReference type="GO" id="GO:0005634">
    <property type="term" value="C:nucleus"/>
    <property type="evidence" value="ECO:0000318"/>
    <property type="project" value="GO_Central"/>
</dbReference>
<reference evidence="8" key="2">
    <citation type="submission" date="2025-08" db="UniProtKB">
        <authorList>
            <consortium name="Ensembl"/>
        </authorList>
    </citation>
    <scope>IDENTIFICATION</scope>
    <source>
        <strain evidence="8">Boxer</strain>
    </source>
</reference>
<evidence type="ECO:0000259" key="7">
    <source>
        <dbReference type="PROSITE" id="PS00214"/>
    </source>
</evidence>
<evidence type="ECO:0000256" key="6">
    <source>
        <dbReference type="SAM" id="MobiDB-lite"/>
    </source>
</evidence>
<keyword evidence="9" id="KW-1185">Reference proteome</keyword>
<dbReference type="SUPFAM" id="SSF50814">
    <property type="entry name" value="Lipocalins"/>
    <property type="match status" value="1"/>
</dbReference>
<feature type="region of interest" description="Disordered" evidence="6">
    <location>
        <begin position="41"/>
        <end position="136"/>
    </location>
</feature>
<dbReference type="CDD" id="cd19460">
    <property type="entry name" value="CRABP1"/>
    <property type="match status" value="1"/>
</dbReference>
<dbReference type="Ensembl" id="ENSCAFT00845013229.1">
    <property type="protein sequence ID" value="ENSCAFP00845010280.1"/>
    <property type="gene ID" value="ENSCAFG00845007506.1"/>
</dbReference>
<dbReference type="OrthoDB" id="195110at2759"/>
<feature type="compositionally biased region" description="Low complexity" evidence="6">
    <location>
        <begin position="117"/>
        <end position="128"/>
    </location>
</feature>
<feature type="compositionally biased region" description="Low complexity" evidence="6">
    <location>
        <begin position="62"/>
        <end position="77"/>
    </location>
</feature>
<name>A0A8I3RVE8_CANLF</name>
<dbReference type="FunFam" id="2.40.128.20:FF:000001">
    <property type="entry name" value="Fatty acid-binding protein, adipocyte"/>
    <property type="match status" value="1"/>
</dbReference>
<evidence type="ECO:0000313" key="9">
    <source>
        <dbReference type="Proteomes" id="UP000805418"/>
    </source>
</evidence>
<reference evidence="8" key="3">
    <citation type="submission" date="2025-09" db="UniProtKB">
        <authorList>
            <consortium name="Ensembl"/>
        </authorList>
    </citation>
    <scope>IDENTIFICATION</scope>
    <source>
        <strain evidence="8">Boxer</strain>
    </source>
</reference>
<dbReference type="InterPro" id="IPR000566">
    <property type="entry name" value="Lipocln_cytosolic_FA-bd_dom"/>
</dbReference>
<proteinExistence type="inferred from homology"/>
<sequence length="277" mass="29364">GEAGVGRARLATLLAPPYTAFSLYITVILKVHTSRENAAVLLHDPPRPAPPRCAHPPPGPSPSCRSAGARGAAARPGAGRGGRGRSGGGAGGGAGGALPGTPGARAGRRASVSALQPAVSPPRRSCPPARRPPPAARRLAMPNFAGTWKMRSSENFDELLKALGVNAMLRKVAVAAASKPHVEIRQDGDQFYIKTSTTVRTTEINFKVGEGFEEETVDGRKCRSLATWENENKIHCTQTLLEGDGPKTYWTRELANDELILTFGADDVVCTRIYVRE</sequence>
<accession>A0A8I3RVE8</accession>
<dbReference type="PANTHER" id="PTHR11955">
    <property type="entry name" value="FATTY ACID BINDING PROTEIN"/>
    <property type="match status" value="1"/>
</dbReference>
<evidence type="ECO:0000256" key="4">
    <source>
        <dbReference type="ARBA" id="ARBA00022490"/>
    </source>
</evidence>
<dbReference type="GO" id="GO:0015908">
    <property type="term" value="P:fatty acid transport"/>
    <property type="evidence" value="ECO:0000318"/>
    <property type="project" value="GO_Central"/>
</dbReference>
<evidence type="ECO:0000256" key="5">
    <source>
        <dbReference type="RuleBase" id="RU003696"/>
    </source>
</evidence>
<keyword evidence="4" id="KW-0963">Cytoplasm</keyword>
<evidence type="ECO:0000313" key="8">
    <source>
        <dbReference type="Ensembl" id="ENSCAFP00845010280.1"/>
    </source>
</evidence>
<dbReference type="PROSITE" id="PS00214">
    <property type="entry name" value="FABP"/>
    <property type="match status" value="1"/>
</dbReference>
<comment type="similarity">
    <text evidence="2 5">Belongs to the calycin superfamily. Fatty-acid binding protein (FABP) family.</text>
</comment>
<dbReference type="GO" id="GO:0005829">
    <property type="term" value="C:cytosol"/>
    <property type="evidence" value="ECO:0000318"/>
    <property type="project" value="GO_Central"/>
</dbReference>
<dbReference type="Reactome" id="R-CFA-5365859">
    <property type="pathway name" value="RA biosynthesis pathway"/>
</dbReference>
<evidence type="ECO:0000256" key="1">
    <source>
        <dbReference type="ARBA" id="ARBA00004496"/>
    </source>
</evidence>
<dbReference type="GO" id="GO:0001972">
    <property type="term" value="F:retinoic acid binding"/>
    <property type="evidence" value="ECO:0000318"/>
    <property type="project" value="GO_Central"/>
</dbReference>
<evidence type="ECO:0000256" key="3">
    <source>
        <dbReference type="ARBA" id="ARBA00022448"/>
    </source>
</evidence>
<dbReference type="Pfam" id="PF00061">
    <property type="entry name" value="Lipocalin"/>
    <property type="match status" value="1"/>
</dbReference>
<dbReference type="GeneTree" id="ENSGT00940000159422"/>
<reference evidence="8" key="1">
    <citation type="submission" date="2020-03" db="EMBL/GenBank/DDBJ databases">
        <title>Long-read based genome assembly of a Labrador retriever dog.</title>
        <authorList>
            <person name="Eory L."/>
            <person name="Zhang W."/>
            <person name="Schoenebeck J."/>
        </authorList>
    </citation>
    <scope>NUCLEOTIDE SEQUENCE [LARGE SCALE GENOMIC DNA]</scope>
    <source>
        <strain evidence="8">Labrador retriever</strain>
    </source>
</reference>
<dbReference type="Proteomes" id="UP000805418">
    <property type="component" value="Chromosome 3"/>
</dbReference>
<organism evidence="8 9">
    <name type="scientific">Canis lupus familiaris</name>
    <name type="common">Dog</name>
    <name type="synonym">Canis familiaris</name>
    <dbReference type="NCBI Taxonomy" id="9615"/>
    <lineage>
        <taxon>Eukaryota</taxon>
        <taxon>Metazoa</taxon>
        <taxon>Chordata</taxon>
        <taxon>Craniata</taxon>
        <taxon>Vertebrata</taxon>
        <taxon>Euteleostomi</taxon>
        <taxon>Mammalia</taxon>
        <taxon>Eutheria</taxon>
        <taxon>Laurasiatheria</taxon>
        <taxon>Carnivora</taxon>
        <taxon>Caniformia</taxon>
        <taxon>Canidae</taxon>
        <taxon>Canis</taxon>
    </lineage>
</organism>